<evidence type="ECO:0000259" key="2">
    <source>
        <dbReference type="Pfam" id="PF00975"/>
    </source>
</evidence>
<dbReference type="Pfam" id="PF00975">
    <property type="entry name" value="Thioesterase"/>
    <property type="match status" value="1"/>
</dbReference>
<organism evidence="3 4">
    <name type="scientific">Metarhizium album (strain ARSEF 1941)</name>
    <dbReference type="NCBI Taxonomy" id="1081103"/>
    <lineage>
        <taxon>Eukaryota</taxon>
        <taxon>Fungi</taxon>
        <taxon>Dikarya</taxon>
        <taxon>Ascomycota</taxon>
        <taxon>Pezizomycotina</taxon>
        <taxon>Sordariomycetes</taxon>
        <taxon>Hypocreomycetidae</taxon>
        <taxon>Hypocreales</taxon>
        <taxon>Clavicipitaceae</taxon>
        <taxon>Metarhizium</taxon>
    </lineage>
</organism>
<dbReference type="AlphaFoldDB" id="A0A0B2WMT5"/>
<gene>
    <name evidence="3" type="ORF">MAM_07844</name>
</gene>
<reference evidence="3 4" key="1">
    <citation type="journal article" date="2014" name="Proc. Natl. Acad. Sci. U.S.A.">
        <title>Trajectory and genomic determinants of fungal-pathogen speciation and host adaptation.</title>
        <authorList>
            <person name="Hu X."/>
            <person name="Xiao G."/>
            <person name="Zheng P."/>
            <person name="Shang Y."/>
            <person name="Su Y."/>
            <person name="Zhang X."/>
            <person name="Liu X."/>
            <person name="Zhan S."/>
            <person name="St Leger R.J."/>
            <person name="Wang C."/>
        </authorList>
    </citation>
    <scope>NUCLEOTIDE SEQUENCE [LARGE SCALE GENOMIC DNA]</scope>
    <source>
        <strain evidence="3 4">ARSEF 1941</strain>
    </source>
</reference>
<feature type="domain" description="Thioesterase" evidence="2">
    <location>
        <begin position="17"/>
        <end position="124"/>
    </location>
</feature>
<keyword evidence="4" id="KW-1185">Reference proteome</keyword>
<evidence type="ECO:0000256" key="1">
    <source>
        <dbReference type="SAM" id="MobiDB-lite"/>
    </source>
</evidence>
<evidence type="ECO:0000313" key="3">
    <source>
        <dbReference type="EMBL" id="KHN94315.1"/>
    </source>
</evidence>
<dbReference type="Gene3D" id="3.40.50.1820">
    <property type="entry name" value="alpha/beta hydrolase"/>
    <property type="match status" value="1"/>
</dbReference>
<protein>
    <submittedName>
        <fullName evidence="3">Beta-ketoacyl synthase</fullName>
    </submittedName>
</protein>
<sequence length="365" mass="39822">MEVIALIQGDEMSNLTPLFLVHAISGLALPFLHLESLSDDDRPVYGITNPIHCPGGHGFKPPSSLKDVAAFYLDGIRGIQPEGPYLLGGWSMGGMIAMFMAQMLEAQGEEVHKVIMIDSVNPEVFPEFESAEEHGEFVKATFERTISAGGLQSDDEGDGDGGGDDDFPVSSAVDDTHDAGDYVATRSRRSSLCNSPSSSGTWSARSSAASIFDANSPFMSPRSPRSPLSDDYLTDDTDCSCDSDCDEPPGMEVFLQNIKTHIHRGLDLVSSVKPGDLFTPGTKSDFDAILVKCTTRPVDVERKYKEHAGAQLIETVMREQNMRWNPLQFRSFQSIPFSGDHDSAFQPQFVGELSAILRECIEDVE</sequence>
<dbReference type="InterPro" id="IPR001031">
    <property type="entry name" value="Thioesterase"/>
</dbReference>
<dbReference type="HOGENOM" id="CLU_057355_0_0_1"/>
<dbReference type="EMBL" id="AZHE01000037">
    <property type="protein sequence ID" value="KHN94315.1"/>
    <property type="molecule type" value="Genomic_DNA"/>
</dbReference>
<name>A0A0B2WMT5_METAS</name>
<dbReference type="GeneID" id="63742299"/>
<dbReference type="InterPro" id="IPR029058">
    <property type="entry name" value="AB_hydrolase_fold"/>
</dbReference>
<dbReference type="OrthoDB" id="10253869at2759"/>
<comment type="caution">
    <text evidence="3">The sequence shown here is derived from an EMBL/GenBank/DDBJ whole genome shotgun (WGS) entry which is preliminary data.</text>
</comment>
<evidence type="ECO:0000313" key="4">
    <source>
        <dbReference type="Proteomes" id="UP000030816"/>
    </source>
</evidence>
<dbReference type="RefSeq" id="XP_040675381.1">
    <property type="nucleotide sequence ID" value="XM_040826642.1"/>
</dbReference>
<feature type="compositionally biased region" description="Acidic residues" evidence="1">
    <location>
        <begin position="153"/>
        <end position="167"/>
    </location>
</feature>
<proteinExistence type="predicted"/>
<accession>A0A0B2WMT5</accession>
<dbReference type="Proteomes" id="UP000030816">
    <property type="component" value="Unassembled WGS sequence"/>
</dbReference>
<feature type="region of interest" description="Disordered" evidence="1">
    <location>
        <begin position="146"/>
        <end position="176"/>
    </location>
</feature>
<dbReference type="SUPFAM" id="SSF53474">
    <property type="entry name" value="alpha/beta-Hydrolases"/>
    <property type="match status" value="1"/>
</dbReference>
<dbReference type="STRING" id="1081103.A0A0B2WMT5"/>